<sequence length="398" mass="44313">MLDQLLLEQNLFDPFEFLLAAGWLRFADYEAWRLGRQPELFTLLRVEPKAKATELAALLSELHSYARAQGLIGQPQPLERWGPEPTPLKVGGGATEPPLDALLGTRLEPDPARKQLDLFHDSGATLLEERLRAALRARRPQAAAEALAQLREQRPTHPQLAGWQQLIDASTTLAAMPDASVRFQALDAIVPIARHLLGAGARDYLAPLWTALAEDLTAAGGSDNLPANPAHHPAMAWSRAEHWQQTRTAIESTPDWSSHFELVRLHARACWQDGDPHTARRDWLWQCWEHPDETARLLLAKDFPDPALAAAWQRFEDSDAEFDSEDFPAWLLLTSPGLVPSDPDFSPADDNLADIFAAARALQAEPDQIARREALDAHHAGLLRAFLDTRNRSQSPRP</sequence>
<evidence type="ECO:0000313" key="1">
    <source>
        <dbReference type="EMBL" id="EIC20370.1"/>
    </source>
</evidence>
<organism evidence="1 2">
    <name type="scientific">Thiorhodovibrio frisius</name>
    <dbReference type="NCBI Taxonomy" id="631362"/>
    <lineage>
        <taxon>Bacteria</taxon>
        <taxon>Pseudomonadati</taxon>
        <taxon>Pseudomonadota</taxon>
        <taxon>Gammaproteobacteria</taxon>
        <taxon>Chromatiales</taxon>
        <taxon>Chromatiaceae</taxon>
        <taxon>Thiorhodovibrio</taxon>
    </lineage>
</organism>
<reference evidence="1 2" key="2">
    <citation type="submission" date="2011-11" db="EMBL/GenBank/DDBJ databases">
        <authorList>
            <consortium name="US DOE Joint Genome Institute"/>
            <person name="Lucas S."/>
            <person name="Han J."/>
            <person name="Lapidus A."/>
            <person name="Cheng J.-F."/>
            <person name="Goodwin L."/>
            <person name="Pitluck S."/>
            <person name="Peters L."/>
            <person name="Ovchinnikova G."/>
            <person name="Zhang X."/>
            <person name="Detter J.C."/>
            <person name="Han C."/>
            <person name="Tapia R."/>
            <person name="Land M."/>
            <person name="Hauser L."/>
            <person name="Kyrpides N."/>
            <person name="Ivanova N."/>
            <person name="Pagani I."/>
            <person name="Vogl K."/>
            <person name="Liu Z."/>
            <person name="Overmann J."/>
            <person name="Frigaard N.-U."/>
            <person name="Bryant D."/>
            <person name="Woyke T."/>
        </authorList>
    </citation>
    <scope>NUCLEOTIDE SEQUENCE [LARGE SCALE GENOMIC DNA]</scope>
    <source>
        <strain evidence="1 2">970</strain>
    </source>
</reference>
<protein>
    <submittedName>
        <fullName evidence="1">Uncharacterized protein</fullName>
    </submittedName>
</protein>
<dbReference type="HOGENOM" id="CLU_672562_0_0_6"/>
<dbReference type="Proteomes" id="UP000002964">
    <property type="component" value="Unassembled WGS sequence"/>
</dbReference>
<proteinExistence type="predicted"/>
<name>H8Z4W3_9GAMM</name>
<accession>H8Z4W3</accession>
<dbReference type="eggNOG" id="ENOG5030WSD">
    <property type="taxonomic scope" value="Bacteria"/>
</dbReference>
<dbReference type="AlphaFoldDB" id="H8Z4W3"/>
<dbReference type="STRING" id="631362.Thi970DRAFT_03999"/>
<keyword evidence="2" id="KW-1185">Reference proteome</keyword>
<evidence type="ECO:0000313" key="2">
    <source>
        <dbReference type="Proteomes" id="UP000002964"/>
    </source>
</evidence>
<dbReference type="EMBL" id="JH603170">
    <property type="protein sequence ID" value="EIC20370.1"/>
    <property type="molecule type" value="Genomic_DNA"/>
</dbReference>
<gene>
    <name evidence="1" type="ORF">Thi970DRAFT_03999</name>
</gene>
<reference evidence="2" key="1">
    <citation type="submission" date="2011-06" db="EMBL/GenBank/DDBJ databases">
        <authorList>
            <consortium name="US DOE Joint Genome Institute (JGI-PGF)"/>
            <person name="Lucas S."/>
            <person name="Han J."/>
            <person name="Lapidus A."/>
            <person name="Cheng J.-F."/>
            <person name="Goodwin L."/>
            <person name="Pitluck S."/>
            <person name="Peters L."/>
            <person name="Land M.L."/>
            <person name="Hauser L."/>
            <person name="Vogl K."/>
            <person name="Liu Z."/>
            <person name="Overmann J."/>
            <person name="Frigaard N.-U."/>
            <person name="Bryant D.A."/>
            <person name="Woyke T.J."/>
        </authorList>
    </citation>
    <scope>NUCLEOTIDE SEQUENCE [LARGE SCALE GENOMIC DNA]</scope>
    <source>
        <strain evidence="2">970</strain>
    </source>
</reference>